<dbReference type="InterPro" id="IPR008030">
    <property type="entry name" value="NmrA-like"/>
</dbReference>
<dbReference type="PANTHER" id="PTHR47706:SF6">
    <property type="entry name" value="NMRA-LIKE FAMILY PROTEIN (AFU_ORTHOLOGUE AFUA_6G00280)"/>
    <property type="match status" value="1"/>
</dbReference>
<dbReference type="InterPro" id="IPR051609">
    <property type="entry name" value="NmrA/Isoflavone_reductase-like"/>
</dbReference>
<dbReference type="Gene3D" id="3.90.25.10">
    <property type="entry name" value="UDP-galactose 4-epimerase, domain 1"/>
    <property type="match status" value="1"/>
</dbReference>
<evidence type="ECO:0000313" key="5">
    <source>
        <dbReference type="Proteomes" id="UP000711996"/>
    </source>
</evidence>
<evidence type="ECO:0000256" key="1">
    <source>
        <dbReference type="ARBA" id="ARBA00022857"/>
    </source>
</evidence>
<dbReference type="AlphaFoldDB" id="A0A9P5ET17"/>
<sequence>MRHHSVIVTGLAEAIATTTPAIPTKSPLQKSLCCTPGRFQPKPEPQQKSELETCGYSACDWEDGLCDLDDYYDGPEDDARIEDRSDQRKFVYKGMVLKAKAYPGSSKLHKTRNGADAMVNSIKLSSASCSQTGIEKLVDEVKYTNFVKTAVQTGAGEKKILQPLREAIAVWRYLHEPEVNRRVQVNRRLLRTTVENVSNDVSSLKRLAPVFDEMEQDYWNKAVIWTLTWLNTAMKEIEDTFQQALKSGASPSNWNAVEKALGRIKKVMVILVNKFNVRMKVAVVGATGETGSSIVNGLLASPDTQFDVTALIRPGSLDKPEVHALKERGVKIASTDLTGPEDEIVKQVTGFDVVISAIVADSLLDQLPLATASKKAGVGRFVPCFFGTVMPARGMLWFRDQKEDVLNHVQTLYLPYTVIDVGWWYQITLPRLASGRIDAVASPFDNWIAGDGTVKSAITDLRDIGKYVARIVADPRTLNQKVFAYTQLISQNEVYDLIENLSGEKLERQYLSSDDIEAAMVKAKDDKANPHKLSVLQYRKSWGLRGDNTPEYARYLGYQIGKELYPDLTGKPFEEFCQEALDGKVEPIFQKKRREMIEAAQKKAASGQA</sequence>
<dbReference type="Gene3D" id="3.40.50.720">
    <property type="entry name" value="NAD(P)-binding Rossmann-like Domain"/>
    <property type="match status" value="1"/>
</dbReference>
<dbReference type="GO" id="GO:0016491">
    <property type="term" value="F:oxidoreductase activity"/>
    <property type="evidence" value="ECO:0007669"/>
    <property type="project" value="UniProtKB-KW"/>
</dbReference>
<keyword evidence="2" id="KW-0560">Oxidoreductase</keyword>
<evidence type="ECO:0000259" key="3">
    <source>
        <dbReference type="Pfam" id="PF05368"/>
    </source>
</evidence>
<dbReference type="Pfam" id="PF05368">
    <property type="entry name" value="NmrA"/>
    <property type="match status" value="1"/>
</dbReference>
<keyword evidence="5" id="KW-1185">Reference proteome</keyword>
<dbReference type="PANTHER" id="PTHR47706">
    <property type="entry name" value="NMRA-LIKE FAMILY PROTEIN"/>
    <property type="match status" value="1"/>
</dbReference>
<dbReference type="OrthoDB" id="419598at2759"/>
<protein>
    <submittedName>
        <fullName evidence="4">Isoflavone reductase-like protein P3</fullName>
    </submittedName>
</protein>
<dbReference type="Proteomes" id="UP000711996">
    <property type="component" value="Unassembled WGS sequence"/>
</dbReference>
<comment type="caution">
    <text evidence="4">The sequence shown here is derived from an EMBL/GenBank/DDBJ whole genome shotgun (WGS) entry which is preliminary data.</text>
</comment>
<accession>A0A9P5ET17</accession>
<dbReference type="InterPro" id="IPR036291">
    <property type="entry name" value="NAD(P)-bd_dom_sf"/>
</dbReference>
<proteinExistence type="predicted"/>
<feature type="domain" description="NmrA-like" evidence="3">
    <location>
        <begin position="280"/>
        <end position="514"/>
    </location>
</feature>
<evidence type="ECO:0000313" key="4">
    <source>
        <dbReference type="EMBL" id="KAF4859389.1"/>
    </source>
</evidence>
<organism evidence="4 5">
    <name type="scientific">Colletotrichum siamense</name>
    <name type="common">Anthracnose fungus</name>
    <dbReference type="NCBI Taxonomy" id="690259"/>
    <lineage>
        <taxon>Eukaryota</taxon>
        <taxon>Fungi</taxon>
        <taxon>Dikarya</taxon>
        <taxon>Ascomycota</taxon>
        <taxon>Pezizomycotina</taxon>
        <taxon>Sordariomycetes</taxon>
        <taxon>Hypocreomycetidae</taxon>
        <taxon>Glomerellales</taxon>
        <taxon>Glomerellaceae</taxon>
        <taxon>Colletotrichum</taxon>
        <taxon>Colletotrichum gloeosporioides species complex</taxon>
    </lineage>
</organism>
<dbReference type="SUPFAM" id="SSF51735">
    <property type="entry name" value="NAD(P)-binding Rossmann-fold domains"/>
    <property type="match status" value="1"/>
</dbReference>
<evidence type="ECO:0000256" key="2">
    <source>
        <dbReference type="ARBA" id="ARBA00023002"/>
    </source>
</evidence>
<dbReference type="EMBL" id="QPMT01000017">
    <property type="protein sequence ID" value="KAF4859389.1"/>
    <property type="molecule type" value="Genomic_DNA"/>
</dbReference>
<name>A0A9P5ET17_COLSI</name>
<keyword evidence="1" id="KW-0521">NADP</keyword>
<gene>
    <name evidence="4" type="ORF">CGCSCA2_v006422</name>
</gene>
<reference evidence="4" key="1">
    <citation type="submission" date="2019-06" db="EMBL/GenBank/DDBJ databases">
        <authorList>
            <person name="Gan P."/>
            <person name="Shirasu K."/>
        </authorList>
    </citation>
    <scope>NUCLEOTIDE SEQUENCE [LARGE SCALE GENOMIC DNA]</scope>
    <source>
        <strain evidence="4">CAD2</strain>
    </source>
</reference>